<dbReference type="AlphaFoldDB" id="A0A084G7A7"/>
<dbReference type="EC" id="3.1.6.1" evidence="5"/>
<comment type="caution">
    <text evidence="9">The sequence shown here is derived from an EMBL/GenBank/DDBJ whole genome shotgun (WGS) entry which is preliminary data.</text>
</comment>
<evidence type="ECO:0000256" key="7">
    <source>
        <dbReference type="SAM" id="SignalP"/>
    </source>
</evidence>
<dbReference type="FunFam" id="3.40.720.10:FF:000051">
    <property type="entry name" value="Arylsulfatase"/>
    <property type="match status" value="1"/>
</dbReference>
<keyword evidence="10" id="KW-1185">Reference proteome</keyword>
<dbReference type="Proteomes" id="UP000028545">
    <property type="component" value="Unassembled WGS sequence"/>
</dbReference>
<dbReference type="GO" id="GO:0005539">
    <property type="term" value="F:glycosaminoglycan binding"/>
    <property type="evidence" value="ECO:0007669"/>
    <property type="project" value="TreeGrafter"/>
</dbReference>
<keyword evidence="3 5" id="KW-0378">Hydrolase</keyword>
<dbReference type="Pfam" id="PF00884">
    <property type="entry name" value="Sulfatase"/>
    <property type="match status" value="1"/>
</dbReference>
<evidence type="ECO:0000259" key="8">
    <source>
        <dbReference type="Pfam" id="PF00884"/>
    </source>
</evidence>
<dbReference type="CDD" id="cd16147">
    <property type="entry name" value="G6S"/>
    <property type="match status" value="1"/>
</dbReference>
<dbReference type="PANTHER" id="PTHR43108">
    <property type="entry name" value="N-ACETYLGLUCOSAMINE-6-SULFATASE FAMILY MEMBER"/>
    <property type="match status" value="1"/>
</dbReference>
<organism evidence="9 10">
    <name type="scientific">Pseudallescheria apiosperma</name>
    <name type="common">Scedosporium apiospermum</name>
    <dbReference type="NCBI Taxonomy" id="563466"/>
    <lineage>
        <taxon>Eukaryota</taxon>
        <taxon>Fungi</taxon>
        <taxon>Dikarya</taxon>
        <taxon>Ascomycota</taxon>
        <taxon>Pezizomycotina</taxon>
        <taxon>Sordariomycetes</taxon>
        <taxon>Hypocreomycetidae</taxon>
        <taxon>Microascales</taxon>
        <taxon>Microascaceae</taxon>
        <taxon>Scedosporium</taxon>
    </lineage>
</organism>
<dbReference type="SUPFAM" id="SSF53649">
    <property type="entry name" value="Alkaline phosphatase-like"/>
    <property type="match status" value="1"/>
</dbReference>
<evidence type="ECO:0000256" key="5">
    <source>
        <dbReference type="PIRNR" id="PIRNR000972"/>
    </source>
</evidence>
<dbReference type="GO" id="GO:0004065">
    <property type="term" value="F:arylsulfatase activity"/>
    <property type="evidence" value="ECO:0007669"/>
    <property type="project" value="UniProtKB-UniRule"/>
</dbReference>
<dbReference type="GeneID" id="27723968"/>
<feature type="signal peptide" evidence="7">
    <location>
        <begin position="1"/>
        <end position="18"/>
    </location>
</feature>
<reference evidence="9 10" key="1">
    <citation type="journal article" date="2014" name="Genome Announc.">
        <title>Draft genome sequence of the pathogenic fungus Scedosporium apiospermum.</title>
        <authorList>
            <person name="Vandeputte P."/>
            <person name="Ghamrawi S."/>
            <person name="Rechenmann M."/>
            <person name="Iltis A."/>
            <person name="Giraud S."/>
            <person name="Fleury M."/>
            <person name="Thornton C."/>
            <person name="Delhaes L."/>
            <person name="Meyer W."/>
            <person name="Papon N."/>
            <person name="Bouchara J.P."/>
        </authorList>
    </citation>
    <scope>NUCLEOTIDE SEQUENCE [LARGE SCALE GENOMIC DNA]</scope>
    <source>
        <strain evidence="9 10">IHEM 14462</strain>
    </source>
</reference>
<comment type="PTM">
    <text evidence="6">The conversion to 3-oxoalanine (also known as C-formylglycine, FGly), of a serine or cysteine residue in prokaryotes and of a cysteine residue in eukaryotes, is critical for catalytic activity.</text>
</comment>
<dbReference type="OrthoDB" id="96314at2759"/>
<evidence type="ECO:0000256" key="2">
    <source>
        <dbReference type="ARBA" id="ARBA00022729"/>
    </source>
</evidence>
<dbReference type="HOGENOM" id="CLU_006332_4_0_1"/>
<feature type="domain" description="Sulfatase N-terminal" evidence="8">
    <location>
        <begin position="27"/>
        <end position="378"/>
    </location>
</feature>
<feature type="chain" id="PRO_5001775375" description="Arylsulfatase" evidence="7">
    <location>
        <begin position="19"/>
        <end position="591"/>
    </location>
</feature>
<dbReference type="GO" id="GO:0008449">
    <property type="term" value="F:N-acetylglucosamine-6-sulfatase activity"/>
    <property type="evidence" value="ECO:0007669"/>
    <property type="project" value="TreeGrafter"/>
</dbReference>
<dbReference type="VEuPathDB" id="FungiDB:SAPIO_CDS4896"/>
<evidence type="ECO:0000256" key="4">
    <source>
        <dbReference type="ARBA" id="ARBA00023180"/>
    </source>
</evidence>
<evidence type="ECO:0000256" key="6">
    <source>
        <dbReference type="PIRSR" id="PIRSR000972-50"/>
    </source>
</evidence>
<dbReference type="GO" id="GO:0018958">
    <property type="term" value="P:phenol-containing compound metabolic process"/>
    <property type="evidence" value="ECO:0007669"/>
    <property type="project" value="InterPro"/>
</dbReference>
<proteinExistence type="inferred from homology"/>
<protein>
    <recommendedName>
        <fullName evidence="5">Arylsulfatase</fullName>
        <shortName evidence="5">AS</shortName>
        <ecNumber evidence="5">3.1.6.1</ecNumber>
    </recommendedName>
    <alternativeName>
        <fullName evidence="5">Aryl-sulfate sulphohydrolase</fullName>
    </alternativeName>
</protein>
<dbReference type="EMBL" id="JOWA01000095">
    <property type="protein sequence ID" value="KEZ43219.1"/>
    <property type="molecule type" value="Genomic_DNA"/>
</dbReference>
<dbReference type="InterPro" id="IPR000917">
    <property type="entry name" value="Sulfatase_N"/>
</dbReference>
<gene>
    <name evidence="9" type="ORF">SAPIO_CDS4896</name>
</gene>
<comment type="catalytic activity">
    <reaction evidence="5">
        <text>an aryl sulfate + H2O = a phenol + sulfate + H(+)</text>
        <dbReference type="Rhea" id="RHEA:17261"/>
        <dbReference type="ChEBI" id="CHEBI:15377"/>
        <dbReference type="ChEBI" id="CHEBI:15378"/>
        <dbReference type="ChEBI" id="CHEBI:16189"/>
        <dbReference type="ChEBI" id="CHEBI:33853"/>
        <dbReference type="ChEBI" id="CHEBI:140317"/>
        <dbReference type="EC" id="3.1.6.1"/>
    </reaction>
</comment>
<dbReference type="PROSITE" id="PS00523">
    <property type="entry name" value="SULFATASE_1"/>
    <property type="match status" value="1"/>
</dbReference>
<evidence type="ECO:0000313" key="10">
    <source>
        <dbReference type="Proteomes" id="UP000028545"/>
    </source>
</evidence>
<name>A0A084G7A7_PSEDA</name>
<dbReference type="PANTHER" id="PTHR43108:SF8">
    <property type="entry name" value="SD21168P"/>
    <property type="match status" value="1"/>
</dbReference>
<feature type="modified residue" description="3-oxoalanine (Cys)" evidence="6">
    <location>
        <position position="71"/>
    </location>
</feature>
<sequence length="591" mass="66208">MFLHATILTLSLTFLANAAFVASANRPNVVFILTDDQDAQLGSMDYMPSVNRHLTQRGVSFQRHYCTVALCCPSRVTLWTGKAAHNHNVTDVDGPYGGYPKFISQGLNRNWLPVWLQNAGYNNYYVGKLFNAHTVLNYWAPFPAGFAGTEFLLDPYQYQYWNPGFQRNFGLPKTYPGQYSTDLVAEKALGFLDDAVKEPKPFFLTIAPTAPHGNFNVTVDPWTFSYNLTKQNPMPATRHLGLFTDAKVPRTKNFNPDKPSGVSWVARLPRQDATNVEENDEFYRDRLRALQAVDEMVDHVVARLEQYGILNNTYIFYSSDNGYHIGQHRLQPGKTCGYEEDINVPLIVRGPGVAEGVKQDFPTSHTDLAPTLLKILGIPLRDDFDGSPIPLVKDVSANALESARREHVQVEFWGLGDPSENAYSSGSGINNTYKLLRVMGEGYDLSYSVWCTNEHELYDMTTDPDQMNNLLAADLTDSTSQPESNTTIIGVTIPTLASRLDALLLVLKTCKGDTCRNPWKALQLDGKITSLVDALDPSYDNFFENELPRVSFSACEAGYIINSEMPLFEDLQLSRRRGEMMLNGADLDGRR</sequence>
<evidence type="ECO:0000256" key="3">
    <source>
        <dbReference type="ARBA" id="ARBA00022801"/>
    </source>
</evidence>
<evidence type="ECO:0000256" key="1">
    <source>
        <dbReference type="ARBA" id="ARBA00008779"/>
    </source>
</evidence>
<dbReference type="InterPro" id="IPR017850">
    <property type="entry name" value="Alkaline_phosphatase_core_sf"/>
</dbReference>
<dbReference type="RefSeq" id="XP_016643018.1">
    <property type="nucleotide sequence ID" value="XM_016787343.1"/>
</dbReference>
<comment type="similarity">
    <text evidence="1 5">Belongs to the sulfatase family.</text>
</comment>
<dbReference type="PIRSF" id="PIRSF000972">
    <property type="entry name" value="Arylsulf_plant"/>
    <property type="match status" value="1"/>
</dbReference>
<dbReference type="InterPro" id="IPR024607">
    <property type="entry name" value="Sulfatase_CS"/>
</dbReference>
<keyword evidence="4" id="KW-0325">Glycoprotein</keyword>
<evidence type="ECO:0000313" key="9">
    <source>
        <dbReference type="EMBL" id="KEZ43219.1"/>
    </source>
</evidence>
<dbReference type="KEGG" id="sapo:SAPIO_CDS4896"/>
<keyword evidence="2 7" id="KW-0732">Signal</keyword>
<dbReference type="InterPro" id="IPR012083">
    <property type="entry name" value="Arylsulfatase"/>
</dbReference>
<dbReference type="OMA" id="WCHGEHE"/>
<accession>A0A084G7A7</accession>
<dbReference type="Gene3D" id="3.40.720.10">
    <property type="entry name" value="Alkaline Phosphatase, subunit A"/>
    <property type="match status" value="1"/>
</dbReference>